<accession>A0ACC3NYV7</accession>
<proteinExistence type="predicted"/>
<gene>
    <name evidence="1" type="ORF">LTR37_000083</name>
</gene>
<keyword evidence="2" id="KW-1185">Reference proteome</keyword>
<organism evidence="1 2">
    <name type="scientific">Vermiconidia calcicola</name>
    <dbReference type="NCBI Taxonomy" id="1690605"/>
    <lineage>
        <taxon>Eukaryota</taxon>
        <taxon>Fungi</taxon>
        <taxon>Dikarya</taxon>
        <taxon>Ascomycota</taxon>
        <taxon>Pezizomycotina</taxon>
        <taxon>Dothideomycetes</taxon>
        <taxon>Dothideomycetidae</taxon>
        <taxon>Mycosphaerellales</taxon>
        <taxon>Extremaceae</taxon>
        <taxon>Vermiconidia</taxon>
    </lineage>
</organism>
<dbReference type="Proteomes" id="UP001281147">
    <property type="component" value="Unassembled WGS sequence"/>
</dbReference>
<comment type="caution">
    <text evidence="1">The sequence shown here is derived from an EMBL/GenBank/DDBJ whole genome shotgun (WGS) entry which is preliminary data.</text>
</comment>
<evidence type="ECO:0000313" key="1">
    <source>
        <dbReference type="EMBL" id="KAK3725935.1"/>
    </source>
</evidence>
<evidence type="ECO:0000313" key="2">
    <source>
        <dbReference type="Proteomes" id="UP001281147"/>
    </source>
</evidence>
<sequence length="456" mass="51115">MATTNTTLLRLSEFVDHFTLLARHILSCSEIMSVSKIDELTDKLIGLWDTMPEALQFNESWIQPSFQLPEWPLEVMSATLFAKVQSFLILLNRQRNDRNHGEGSPFSGSSAYHDPHLHRAPVRGRTLVINSSFHLLQTFMFFYHRNKAVLICWTMGQQAFNAAMILILDAWETDNDQNIWIVHQAYAVFVELHEKGVHKLAKLAMDRIFAGLQQLKHRSDERAMSRRPSTQASQQQATQMSPDTASMADFMGDTVMGGTGMFLLEDSGLQSCPPQYPTFRPLAWNLTTGSAHPSKSSNPPTPNIPSPIIPVSQITASPFPVMSTAPVTQSPFAIGLQPRMAPATASHRAFSAGQSWYPTGEDDMDMRATFTAVNTNLPQHQHRTPQGYEAVPQQRGGHHQHQQQQQQQSFSQVRGLRHSQAHQGGSQSSQSSGTGARPRTTHHRLDKPPRSQQRRK</sequence>
<dbReference type="EMBL" id="JAUTXU010000001">
    <property type="protein sequence ID" value="KAK3725935.1"/>
    <property type="molecule type" value="Genomic_DNA"/>
</dbReference>
<reference evidence="1" key="1">
    <citation type="submission" date="2023-07" db="EMBL/GenBank/DDBJ databases">
        <title>Black Yeasts Isolated from many extreme environments.</title>
        <authorList>
            <person name="Coleine C."/>
            <person name="Stajich J.E."/>
            <person name="Selbmann L."/>
        </authorList>
    </citation>
    <scope>NUCLEOTIDE SEQUENCE</scope>
    <source>
        <strain evidence="1">CCFEE 5714</strain>
    </source>
</reference>
<name>A0ACC3NYV7_9PEZI</name>
<protein>
    <submittedName>
        <fullName evidence="1">Uncharacterized protein</fullName>
    </submittedName>
</protein>